<proteinExistence type="predicted"/>
<keyword evidence="2 3" id="KW-0539">Nucleus</keyword>
<dbReference type="EMBL" id="GL379794">
    <property type="protein sequence ID" value="EGT58029.1"/>
    <property type="molecule type" value="Genomic_DNA"/>
</dbReference>
<dbReference type="HOGENOM" id="CLU_1009117_0_0_1"/>
<accession>G0MH62</accession>
<dbReference type="Gene3D" id="1.10.10.60">
    <property type="entry name" value="Homeodomain-like"/>
    <property type="match status" value="1"/>
</dbReference>
<evidence type="ECO:0000313" key="5">
    <source>
        <dbReference type="EMBL" id="EGT58029.1"/>
    </source>
</evidence>
<feature type="domain" description="Homeobox" evidence="4">
    <location>
        <begin position="35"/>
        <end position="95"/>
    </location>
</feature>
<evidence type="ECO:0000259" key="4">
    <source>
        <dbReference type="PROSITE" id="PS50071"/>
    </source>
</evidence>
<dbReference type="SUPFAM" id="SSF46689">
    <property type="entry name" value="Homeodomain-like"/>
    <property type="match status" value="1"/>
</dbReference>
<dbReference type="GO" id="GO:0005634">
    <property type="term" value="C:nucleus"/>
    <property type="evidence" value="ECO:0007669"/>
    <property type="project" value="UniProtKB-SubCell"/>
</dbReference>
<dbReference type="SMART" id="SM00389">
    <property type="entry name" value="HOX"/>
    <property type="match status" value="1"/>
</dbReference>
<reference evidence="6" key="1">
    <citation type="submission" date="2011-07" db="EMBL/GenBank/DDBJ databases">
        <authorList>
            <consortium name="Caenorhabditis brenneri Sequencing and Analysis Consortium"/>
            <person name="Wilson R.K."/>
        </authorList>
    </citation>
    <scope>NUCLEOTIDE SEQUENCE [LARGE SCALE GENOMIC DNA]</scope>
    <source>
        <strain evidence="6">PB2801</strain>
    </source>
</reference>
<dbReference type="AlphaFoldDB" id="G0MH62"/>
<dbReference type="PROSITE" id="PS50071">
    <property type="entry name" value="HOMEOBOX_2"/>
    <property type="match status" value="1"/>
</dbReference>
<evidence type="ECO:0000313" key="6">
    <source>
        <dbReference type="Proteomes" id="UP000008068"/>
    </source>
</evidence>
<keyword evidence="6" id="KW-1185">Reference proteome</keyword>
<feature type="DNA-binding region" description="Homeobox" evidence="2">
    <location>
        <begin position="37"/>
        <end position="96"/>
    </location>
</feature>
<keyword evidence="2 3" id="KW-0371">Homeobox</keyword>
<dbReference type="InterPro" id="IPR001356">
    <property type="entry name" value="HD"/>
</dbReference>
<organism evidence="6">
    <name type="scientific">Caenorhabditis brenneri</name>
    <name type="common">Nematode worm</name>
    <dbReference type="NCBI Taxonomy" id="135651"/>
    <lineage>
        <taxon>Eukaryota</taxon>
        <taxon>Metazoa</taxon>
        <taxon>Ecdysozoa</taxon>
        <taxon>Nematoda</taxon>
        <taxon>Chromadorea</taxon>
        <taxon>Rhabditida</taxon>
        <taxon>Rhabditina</taxon>
        <taxon>Rhabditomorpha</taxon>
        <taxon>Rhabditoidea</taxon>
        <taxon>Rhabditidae</taxon>
        <taxon>Peloderinae</taxon>
        <taxon>Caenorhabditis</taxon>
    </lineage>
</organism>
<evidence type="ECO:0000256" key="2">
    <source>
        <dbReference type="PROSITE-ProRule" id="PRU00108"/>
    </source>
</evidence>
<dbReference type="InParanoid" id="G0MH62"/>
<protein>
    <recommendedName>
        <fullName evidence="4">Homeobox domain-containing protein</fullName>
    </recommendedName>
</protein>
<gene>
    <name evidence="5" type="ORF">CAEBREN_18208</name>
</gene>
<dbReference type="CDD" id="cd00086">
    <property type="entry name" value="homeodomain"/>
    <property type="match status" value="1"/>
</dbReference>
<name>G0MH62_CAEBE</name>
<comment type="subcellular location">
    <subcellularLocation>
        <location evidence="1 2 3">Nucleus</location>
    </subcellularLocation>
</comment>
<sequence>MSGETPPWKETWDIPAHPGKMTYAEYLTHQEEKKEKKTYVKRCYSKPVTELLEETFSNSHHVCKDTMQELVLKTGLTRSQITGWFQYRRRKFNAALKREATTVVRALRDMSVKTGRDAAEKMNKYTADEHGTVTTNPLHGSMPCFGVINQPTVVYPTTIDNPQLMNITTLYSSHASVDMKTLFVLHSWCDFCKQLPIKSLGLIPTSTEVVNFVKEIESMFNHITDSATTITNAKMLFENRFGHYYVWDKKGMLVDAITANIVATNSTVTAETNRSE</sequence>
<keyword evidence="2 3" id="KW-0238">DNA-binding</keyword>
<dbReference type="InterPro" id="IPR009057">
    <property type="entry name" value="Homeodomain-like_sf"/>
</dbReference>
<dbReference type="GO" id="GO:0003677">
    <property type="term" value="F:DNA binding"/>
    <property type="evidence" value="ECO:0007669"/>
    <property type="project" value="UniProtKB-UniRule"/>
</dbReference>
<dbReference type="Proteomes" id="UP000008068">
    <property type="component" value="Unassembled WGS sequence"/>
</dbReference>
<evidence type="ECO:0000256" key="1">
    <source>
        <dbReference type="ARBA" id="ARBA00004123"/>
    </source>
</evidence>
<dbReference type="Pfam" id="PF00046">
    <property type="entry name" value="Homeodomain"/>
    <property type="match status" value="1"/>
</dbReference>
<evidence type="ECO:0000256" key="3">
    <source>
        <dbReference type="RuleBase" id="RU000682"/>
    </source>
</evidence>